<dbReference type="STRING" id="1249483.LEP1GSC202_0997"/>
<dbReference type="EMBL" id="AOGX02000015">
    <property type="protein sequence ID" value="EOQ89771.1"/>
    <property type="molecule type" value="Genomic_DNA"/>
</dbReference>
<comment type="caution">
    <text evidence="1">The sequence shown here is derived from an EMBL/GenBank/DDBJ whole genome shotgun (WGS) entry which is preliminary data.</text>
</comment>
<gene>
    <name evidence="1" type="ORF">LEP1GSC202_0997</name>
</gene>
<name>A0A5E8HE80_9LEPT</name>
<dbReference type="OrthoDB" id="341904at2"/>
<protein>
    <submittedName>
        <fullName evidence="1">Uncharacterized protein</fullName>
    </submittedName>
</protein>
<evidence type="ECO:0000313" key="1">
    <source>
        <dbReference type="EMBL" id="EOQ89771.1"/>
    </source>
</evidence>
<sequence>MACLFCQKGEKSYSKLEPVQDETQTPHFSKEEIVGKALTPFKEIYECKDCHHFWWIRVRGTGDPRSTYPEYYEQTAECLDEARSAFIRNPDISGLISHFESQFPYSFVVEVLEKIVSKEPLGLKALFEKREMRLSGPAKRWIRNWYQNQFPKEYAEQKEKGFSTSSQTVVSFSVEEEILATEWIAIDQLVTLIKKDSEYTLFGIHSEKKSILWKHTVQCPFVEGINIPYLFYHSGYLCYYQGYQKGSEYFSKLNRPNELLVFDLQGNLLLSIPLAFRCYEILSTEERDVSENRIVHNFQFSILDGKLYLPHANEIHVYDLNQKQLLKKIKSPNHEPFNGKTFATESDVLLYHTVKGVFAMDGKGEVVFQYKSDFHPIFIDSKLRFYYYYSIVDDIQTGKQKRFFDKKDSGVELTYTLASPPVEFSNRILMPLYGEKTYLLDDHLEIVNEIEFTATDTLGPHSFGTYKTPVVINEENILITNDYQTIVILDLAGNLVAEYPIQSEVLKAFTFDGKHNIVILSCFDDYSEENQVEVMVFRTKGDILFRNILQGPEGISVSFHGDLIFAKGNHLYKSNLFSETKNGFGES</sequence>
<dbReference type="AlphaFoldDB" id="A0A5E8HE80"/>
<reference evidence="1 2" key="1">
    <citation type="submission" date="2013-04" db="EMBL/GenBank/DDBJ databases">
        <authorList>
            <person name="Harkins D.M."/>
            <person name="Durkin A.S."/>
            <person name="Brinkac L.M."/>
            <person name="Haft D.H."/>
            <person name="Selengut J.D."/>
            <person name="Sanka R."/>
            <person name="DePew J."/>
            <person name="Purushe J."/>
            <person name="Hartskeerl R.A."/>
            <person name="Ahmed A."/>
            <person name="van der Linden H."/>
            <person name="Goris M.G.A."/>
            <person name="Vinetz J.M."/>
            <person name="Sutton G.G."/>
            <person name="Nierman W.C."/>
            <person name="Fouts D.E."/>
        </authorList>
    </citation>
    <scope>NUCLEOTIDE SEQUENCE [LARGE SCALE GENOMIC DNA]</scope>
    <source>
        <strain evidence="1 2">Sao Paulo</strain>
    </source>
</reference>
<organism evidence="1 2">
    <name type="scientific">Leptospira yanagawae serovar Saopaulo str. Sao Paulo = ATCC 700523</name>
    <dbReference type="NCBI Taxonomy" id="1249483"/>
    <lineage>
        <taxon>Bacteria</taxon>
        <taxon>Pseudomonadati</taxon>
        <taxon>Spirochaetota</taxon>
        <taxon>Spirochaetia</taxon>
        <taxon>Leptospirales</taxon>
        <taxon>Leptospiraceae</taxon>
        <taxon>Leptospira</taxon>
    </lineage>
</organism>
<accession>A0A5E8HE80</accession>
<evidence type="ECO:0000313" key="2">
    <source>
        <dbReference type="Proteomes" id="UP000013996"/>
    </source>
</evidence>
<dbReference type="Proteomes" id="UP000013996">
    <property type="component" value="Unassembled WGS sequence"/>
</dbReference>
<dbReference type="SUPFAM" id="SSF101898">
    <property type="entry name" value="NHL repeat"/>
    <property type="match status" value="1"/>
</dbReference>
<proteinExistence type="predicted"/>